<dbReference type="Gene3D" id="1.10.10.10">
    <property type="entry name" value="Winged helix-like DNA-binding domain superfamily/Winged helix DNA-binding domain"/>
    <property type="match status" value="1"/>
</dbReference>
<dbReference type="AlphaFoldDB" id="A0A2S9Y2R8"/>
<evidence type="ECO:0000313" key="3">
    <source>
        <dbReference type="Proteomes" id="UP000237968"/>
    </source>
</evidence>
<name>A0A2S9Y2R8_9BACT</name>
<evidence type="ECO:0000259" key="1">
    <source>
        <dbReference type="Pfam" id="PF12728"/>
    </source>
</evidence>
<dbReference type="InterPro" id="IPR009061">
    <property type="entry name" value="DNA-bd_dom_put_sf"/>
</dbReference>
<protein>
    <submittedName>
        <fullName evidence="2">Helix-turn-helix domain protein</fullName>
    </submittedName>
</protein>
<reference evidence="2 3" key="1">
    <citation type="submission" date="2018-03" db="EMBL/GenBank/DDBJ databases">
        <title>Draft Genome Sequences of the Obligatory Marine Myxobacteria Enhygromyxa salina SWB005.</title>
        <authorList>
            <person name="Poehlein A."/>
            <person name="Moghaddam J.A."/>
            <person name="Harms H."/>
            <person name="Alanjari M."/>
            <person name="Koenig G.M."/>
            <person name="Daniel R."/>
            <person name="Schaeberle T.F."/>
        </authorList>
    </citation>
    <scope>NUCLEOTIDE SEQUENCE [LARGE SCALE GENOMIC DNA]</scope>
    <source>
        <strain evidence="2 3">SWB005</strain>
    </source>
</reference>
<sequence length="72" mass="8406">MRCPVRSEEAIEILTADQLAELLGVNRKTIYEAASRSEIPHRRLGRRLIFERGAVLRWLRQDALSEENTDER</sequence>
<dbReference type="SUPFAM" id="SSF46955">
    <property type="entry name" value="Putative DNA-binding domain"/>
    <property type="match status" value="1"/>
</dbReference>
<comment type="caution">
    <text evidence="2">The sequence shown here is derived from an EMBL/GenBank/DDBJ whole genome shotgun (WGS) entry which is preliminary data.</text>
</comment>
<keyword evidence="3" id="KW-1185">Reference proteome</keyword>
<gene>
    <name evidence="2" type="ORF">ENSA5_28880</name>
</gene>
<dbReference type="OrthoDB" id="9804758at2"/>
<dbReference type="NCBIfam" id="TIGR01764">
    <property type="entry name" value="excise"/>
    <property type="match status" value="1"/>
</dbReference>
<dbReference type="Proteomes" id="UP000237968">
    <property type="component" value="Unassembled WGS sequence"/>
</dbReference>
<organism evidence="2 3">
    <name type="scientific">Enhygromyxa salina</name>
    <dbReference type="NCBI Taxonomy" id="215803"/>
    <lineage>
        <taxon>Bacteria</taxon>
        <taxon>Pseudomonadati</taxon>
        <taxon>Myxococcota</taxon>
        <taxon>Polyangia</taxon>
        <taxon>Nannocystales</taxon>
        <taxon>Nannocystaceae</taxon>
        <taxon>Enhygromyxa</taxon>
    </lineage>
</organism>
<dbReference type="InterPro" id="IPR041657">
    <property type="entry name" value="HTH_17"/>
</dbReference>
<dbReference type="InterPro" id="IPR036388">
    <property type="entry name" value="WH-like_DNA-bd_sf"/>
</dbReference>
<feature type="domain" description="Helix-turn-helix" evidence="1">
    <location>
        <begin position="14"/>
        <end position="61"/>
    </location>
</feature>
<proteinExistence type="predicted"/>
<dbReference type="EMBL" id="PVNK01000141">
    <property type="protein sequence ID" value="PRP99379.1"/>
    <property type="molecule type" value="Genomic_DNA"/>
</dbReference>
<dbReference type="Pfam" id="PF12728">
    <property type="entry name" value="HTH_17"/>
    <property type="match status" value="1"/>
</dbReference>
<evidence type="ECO:0000313" key="2">
    <source>
        <dbReference type="EMBL" id="PRP99379.1"/>
    </source>
</evidence>
<dbReference type="InterPro" id="IPR010093">
    <property type="entry name" value="SinI_DNA-bd"/>
</dbReference>
<accession>A0A2S9Y2R8</accession>
<dbReference type="GO" id="GO:0003677">
    <property type="term" value="F:DNA binding"/>
    <property type="evidence" value="ECO:0007669"/>
    <property type="project" value="InterPro"/>
</dbReference>